<keyword evidence="1" id="KW-0863">Zinc-finger</keyword>
<keyword evidence="5" id="KW-1185">Reference proteome</keyword>
<keyword evidence="1" id="KW-0862">Zinc</keyword>
<name>A0AAD4D3F8_9FUNG</name>
<feature type="domain" description="SWIM-type" evidence="3">
    <location>
        <begin position="685"/>
        <end position="725"/>
    </location>
</feature>
<gene>
    <name evidence="4" type="ORF">BGZ95_004498</name>
</gene>
<dbReference type="AlphaFoldDB" id="A0AAD4D3F8"/>
<dbReference type="GO" id="GO:0008270">
    <property type="term" value="F:zinc ion binding"/>
    <property type="evidence" value="ECO:0007669"/>
    <property type="project" value="UniProtKB-KW"/>
</dbReference>
<dbReference type="PROSITE" id="PS50966">
    <property type="entry name" value="ZF_SWIM"/>
    <property type="match status" value="1"/>
</dbReference>
<feature type="compositionally biased region" description="Low complexity" evidence="2">
    <location>
        <begin position="945"/>
        <end position="961"/>
    </location>
</feature>
<sequence length="1041" mass="116755">MVCYPLANRLTCYAKKLDTGTKCNRHIKGLVNILKVIELYSPSNLSNDSVEVTNEVAPFAGPAGILPIQQEYDSDSSILDGATLATSALKTINDNWLFSDQSSDESESSEVEWSDTEEKEQADRFVLAYKDKTAEDNKPGTSDAEQAGFINNISKKRADKMTNELLMESLKTEPNIIQSAEALGLAPEDVFKLSDSRVDFVLTSTYYPKWLDAHKRLLGNTFYNVGGRKYTVAHKSGWESKHFHCSHWGKPRVHRWRLLGGDSGRRRKVRKKSIKSGCRGKFTTLEKTATLASGRIDKVMVVRYHHQHNHFLEIDKQEYRQRTLQHQVLRQGADKAQGLRPLRQNTLCSEDLYNIYYQDFLRKAVKDKDPLVSATMWMRSFARKGDFAWSDENEDKFFCFATRWQLEQLGRHGDVVCIDGTHEMFGARTFLFTLVVRNKDHGYGIPVAFCLTRNPTSQVLKPWIFKLVEFMELQMGIIAYTPKVVLLDQGHAEFATIVEAFPTAKVFYCYFHVIKAVTALIHKTMNRDRDNMVMKVDGEMVRVDKFKDIETEAVHQFQRIIVERDMTTATALITAFKVNWINNSLLQHVARYFEEEMRPRWMFAYRQDISYGATNTNNLIESFHNTLRHRFFKGTRHKFADRVIYTLAEKVIPYFMDKVTVCSGSVGRMSNLSRLMVKAEQLAQVYVKLHPIDAAKGTVSRCSCRDGFQLRIQCHHVALVLMELKWLKFDAEAYMVSTPGFIPSVEPTNDLSPLPSAKDPSDAQYFSITRDLAWKVQLLKSKIPKNLALSSSRAHGINKLMDQAIKVAEHGHGILPSRQKDHSKNQNIRHRVVKLNNKNNKTGPVESPGVIYTNNDNIEVSRTSSIKITTETSTVTETIGTGSANIIRSQTRENEESATTAMDKGTPGSYSSTSGSTGNRFTRSGKVSGVPSSSGKETGFPGSISTTNRTRTRVTRASNAVEAPGGCNTDTGSSGCISATDRTRTRVTRASNDVEAPGGCNTDTGSSECISATDRTRSRVTRASNDVEAPGGCNTDTGSSG</sequence>
<feature type="compositionally biased region" description="Polar residues" evidence="2">
    <location>
        <begin position="1001"/>
        <end position="1010"/>
    </location>
</feature>
<dbReference type="PANTHER" id="PTHR33977:SF1">
    <property type="entry name" value="ZINC ION BINDING PROTEIN"/>
    <property type="match status" value="1"/>
</dbReference>
<evidence type="ECO:0000313" key="4">
    <source>
        <dbReference type="EMBL" id="KAG0260195.1"/>
    </source>
</evidence>
<dbReference type="Pfam" id="PF10551">
    <property type="entry name" value="MULE"/>
    <property type="match status" value="1"/>
</dbReference>
<evidence type="ECO:0000256" key="1">
    <source>
        <dbReference type="PROSITE-ProRule" id="PRU00325"/>
    </source>
</evidence>
<keyword evidence="1" id="KW-0479">Metal-binding</keyword>
<feature type="non-terminal residue" evidence="4">
    <location>
        <position position="1"/>
    </location>
</feature>
<evidence type="ECO:0000256" key="2">
    <source>
        <dbReference type="SAM" id="MobiDB-lite"/>
    </source>
</evidence>
<reference evidence="4" key="1">
    <citation type="journal article" date="2020" name="Fungal Divers.">
        <title>Resolving the Mortierellaceae phylogeny through synthesis of multi-gene phylogenetics and phylogenomics.</title>
        <authorList>
            <person name="Vandepol N."/>
            <person name="Liber J."/>
            <person name="Desiro A."/>
            <person name="Na H."/>
            <person name="Kennedy M."/>
            <person name="Barry K."/>
            <person name="Grigoriev I.V."/>
            <person name="Miller A.N."/>
            <person name="O'Donnell K."/>
            <person name="Stajich J.E."/>
            <person name="Bonito G."/>
        </authorList>
    </citation>
    <scope>NUCLEOTIDE SEQUENCE</scope>
    <source>
        <strain evidence="4">NRRL 28262</strain>
    </source>
</reference>
<dbReference type="InterPro" id="IPR007527">
    <property type="entry name" value="Znf_SWIM"/>
</dbReference>
<accession>A0AAD4D3F8</accession>
<dbReference type="PANTHER" id="PTHR33977">
    <property type="entry name" value="ZINC ION BINDING PROTEIN"/>
    <property type="match status" value="1"/>
</dbReference>
<feature type="compositionally biased region" description="Low complexity" evidence="2">
    <location>
        <begin position="905"/>
        <end position="936"/>
    </location>
</feature>
<evidence type="ECO:0000259" key="3">
    <source>
        <dbReference type="PROSITE" id="PS50966"/>
    </source>
</evidence>
<feature type="compositionally biased region" description="Acidic residues" evidence="2">
    <location>
        <begin position="102"/>
        <end position="118"/>
    </location>
</feature>
<dbReference type="EMBL" id="JAAAIL010002129">
    <property type="protein sequence ID" value="KAG0260195.1"/>
    <property type="molecule type" value="Genomic_DNA"/>
</dbReference>
<feature type="compositionally biased region" description="Polar residues" evidence="2">
    <location>
        <begin position="968"/>
        <end position="977"/>
    </location>
</feature>
<protein>
    <recommendedName>
        <fullName evidence="3">SWIM-type domain-containing protein</fullName>
    </recommendedName>
</protein>
<dbReference type="Proteomes" id="UP001194580">
    <property type="component" value="Unassembled WGS sequence"/>
</dbReference>
<proteinExistence type="predicted"/>
<feature type="region of interest" description="Disordered" evidence="2">
    <location>
        <begin position="100"/>
        <end position="120"/>
    </location>
</feature>
<feature type="region of interest" description="Disordered" evidence="2">
    <location>
        <begin position="890"/>
        <end position="1041"/>
    </location>
</feature>
<evidence type="ECO:0000313" key="5">
    <source>
        <dbReference type="Proteomes" id="UP001194580"/>
    </source>
</evidence>
<dbReference type="InterPro" id="IPR018289">
    <property type="entry name" value="MULE_transposase_dom"/>
</dbReference>
<comment type="caution">
    <text evidence="4">The sequence shown here is derived from an EMBL/GenBank/DDBJ whole genome shotgun (WGS) entry which is preliminary data.</text>
</comment>
<organism evidence="4 5">
    <name type="scientific">Linnemannia exigua</name>
    <dbReference type="NCBI Taxonomy" id="604196"/>
    <lineage>
        <taxon>Eukaryota</taxon>
        <taxon>Fungi</taxon>
        <taxon>Fungi incertae sedis</taxon>
        <taxon>Mucoromycota</taxon>
        <taxon>Mortierellomycotina</taxon>
        <taxon>Mortierellomycetes</taxon>
        <taxon>Mortierellales</taxon>
        <taxon>Mortierellaceae</taxon>
        <taxon>Linnemannia</taxon>
    </lineage>
</organism>